<keyword evidence="3" id="KW-1185">Reference proteome</keyword>
<keyword evidence="1" id="KW-0175">Coiled coil</keyword>
<organism evidence="2 3">
    <name type="scientific">Aquibaculum arenosum</name>
    <dbReference type="NCBI Taxonomy" id="3032591"/>
    <lineage>
        <taxon>Bacteria</taxon>
        <taxon>Pseudomonadati</taxon>
        <taxon>Pseudomonadota</taxon>
        <taxon>Alphaproteobacteria</taxon>
        <taxon>Rhodospirillales</taxon>
        <taxon>Rhodovibrionaceae</taxon>
        <taxon>Aquibaculum</taxon>
    </lineage>
</organism>
<protein>
    <recommendedName>
        <fullName evidence="4">Cell division protein ZapB</fullName>
    </recommendedName>
</protein>
<dbReference type="Proteomes" id="UP001215503">
    <property type="component" value="Unassembled WGS sequence"/>
</dbReference>
<feature type="coiled-coil region" evidence="1">
    <location>
        <begin position="34"/>
        <end position="72"/>
    </location>
</feature>
<proteinExistence type="predicted"/>
<accession>A0ABT5YIK9</accession>
<name>A0ABT5YIK9_9PROT</name>
<evidence type="ECO:0000313" key="3">
    <source>
        <dbReference type="Proteomes" id="UP001215503"/>
    </source>
</evidence>
<gene>
    <name evidence="2" type="ORF">P2G67_01815</name>
</gene>
<dbReference type="RefSeq" id="WP_275819429.1">
    <property type="nucleotide sequence ID" value="NZ_JARHUD010000001.1"/>
</dbReference>
<sequence length="86" mass="9226">MSISEPTGYAVSGAQDGNPVAAAAHRLDDALGRLEALVEKRAAREGELQSALREARDENAQLRELLQTLAGRVDAAVSRLEEVLEE</sequence>
<evidence type="ECO:0000256" key="1">
    <source>
        <dbReference type="SAM" id="Coils"/>
    </source>
</evidence>
<evidence type="ECO:0000313" key="2">
    <source>
        <dbReference type="EMBL" id="MDF2094709.1"/>
    </source>
</evidence>
<comment type="caution">
    <text evidence="2">The sequence shown here is derived from an EMBL/GenBank/DDBJ whole genome shotgun (WGS) entry which is preliminary data.</text>
</comment>
<reference evidence="2 3" key="1">
    <citation type="submission" date="2023-03" db="EMBL/GenBank/DDBJ databases">
        <title>Fodinicurvata sp. CAU 1616 isolated from sea sendiment.</title>
        <authorList>
            <person name="Kim W."/>
        </authorList>
    </citation>
    <scope>NUCLEOTIDE SEQUENCE [LARGE SCALE GENOMIC DNA]</scope>
    <source>
        <strain evidence="2 3">CAU 1616</strain>
    </source>
</reference>
<dbReference type="EMBL" id="JARHUD010000001">
    <property type="protein sequence ID" value="MDF2094709.1"/>
    <property type="molecule type" value="Genomic_DNA"/>
</dbReference>
<evidence type="ECO:0008006" key="4">
    <source>
        <dbReference type="Google" id="ProtNLM"/>
    </source>
</evidence>